<dbReference type="AlphaFoldDB" id="A0A1S2VEZ6"/>
<protein>
    <recommendedName>
        <fullName evidence="4">DUF4252 domain-containing protein</fullName>
    </recommendedName>
</protein>
<gene>
    <name evidence="2" type="ORF">BLX24_20065</name>
</gene>
<reference evidence="2 3" key="1">
    <citation type="submission" date="2016-10" db="EMBL/GenBank/DDBJ databases">
        <title>Arsenicibacter rosenii gen. nov., sp. nov., an efficient arsenic-methylating bacterium isolated from an arsenic-contaminated paddy soil.</title>
        <authorList>
            <person name="Huang K."/>
        </authorList>
    </citation>
    <scope>NUCLEOTIDE SEQUENCE [LARGE SCALE GENOMIC DNA]</scope>
    <source>
        <strain evidence="2 3">SM-1</strain>
    </source>
</reference>
<evidence type="ECO:0000313" key="3">
    <source>
        <dbReference type="Proteomes" id="UP000181790"/>
    </source>
</evidence>
<comment type="caution">
    <text evidence="2">The sequence shown here is derived from an EMBL/GenBank/DDBJ whole genome shotgun (WGS) entry which is preliminary data.</text>
</comment>
<evidence type="ECO:0000313" key="2">
    <source>
        <dbReference type="EMBL" id="OIN57282.1"/>
    </source>
</evidence>
<dbReference type="Proteomes" id="UP000181790">
    <property type="component" value="Unassembled WGS sequence"/>
</dbReference>
<feature type="chain" id="PRO_5010273358" description="DUF4252 domain-containing protein" evidence="1">
    <location>
        <begin position="21"/>
        <end position="142"/>
    </location>
</feature>
<proteinExistence type="predicted"/>
<evidence type="ECO:0000256" key="1">
    <source>
        <dbReference type="SAM" id="SignalP"/>
    </source>
</evidence>
<organism evidence="2 3">
    <name type="scientific">Arsenicibacter rosenii</name>
    <dbReference type="NCBI Taxonomy" id="1750698"/>
    <lineage>
        <taxon>Bacteria</taxon>
        <taxon>Pseudomonadati</taxon>
        <taxon>Bacteroidota</taxon>
        <taxon>Cytophagia</taxon>
        <taxon>Cytophagales</taxon>
        <taxon>Spirosomataceae</taxon>
        <taxon>Arsenicibacter</taxon>
    </lineage>
</organism>
<keyword evidence="1" id="KW-0732">Signal</keyword>
<dbReference type="RefSeq" id="WP_071504994.1">
    <property type="nucleotide sequence ID" value="NZ_MORL01000013.1"/>
</dbReference>
<sequence length="142" mass="15452">MKKSLLFFVCLCVCTLSAFAQLEPFAIVKGKVGVQENDGVMLNSVKLTRQDAASLKQLLTENPSAGFIQVVEADGSVKSYGKLNSASVRFGGKSVNTSAINIGRSGPQMSDYVIVLVINKNREQSSQMTAAFKARQLLRRYQ</sequence>
<dbReference type="EMBL" id="MORL01000013">
    <property type="protein sequence ID" value="OIN57282.1"/>
    <property type="molecule type" value="Genomic_DNA"/>
</dbReference>
<keyword evidence="3" id="KW-1185">Reference proteome</keyword>
<accession>A0A1S2VEZ6</accession>
<name>A0A1S2VEZ6_9BACT</name>
<evidence type="ECO:0008006" key="4">
    <source>
        <dbReference type="Google" id="ProtNLM"/>
    </source>
</evidence>
<feature type="signal peptide" evidence="1">
    <location>
        <begin position="1"/>
        <end position="20"/>
    </location>
</feature>